<proteinExistence type="inferred from homology"/>
<dbReference type="PANTHER" id="PTHR35897:SF1">
    <property type="entry name" value="METHYLTRANSFERASE AUSD"/>
    <property type="match status" value="1"/>
</dbReference>
<dbReference type="Gene3D" id="3.40.50.150">
    <property type="entry name" value="Vaccinia Virus protein VP39"/>
    <property type="match status" value="1"/>
</dbReference>
<dbReference type="STRING" id="27342.A0A0H2S3F2"/>
<dbReference type="AlphaFoldDB" id="A0A0H2S3F2"/>
<evidence type="ECO:0000313" key="5">
    <source>
        <dbReference type="EMBL" id="KLO18497.1"/>
    </source>
</evidence>
<comment type="pathway">
    <text evidence="1">Secondary metabolite biosynthesis.</text>
</comment>
<dbReference type="OrthoDB" id="2094832at2759"/>
<dbReference type="PANTHER" id="PTHR35897">
    <property type="entry name" value="METHYLTRANSFERASE AUSD"/>
    <property type="match status" value="1"/>
</dbReference>
<dbReference type="SUPFAM" id="SSF53335">
    <property type="entry name" value="S-adenosyl-L-methionine-dependent methyltransferases"/>
    <property type="match status" value="1"/>
</dbReference>
<dbReference type="EMBL" id="KQ085894">
    <property type="protein sequence ID" value="KLO18497.1"/>
    <property type="molecule type" value="Genomic_DNA"/>
</dbReference>
<keyword evidence="3" id="KW-0949">S-adenosyl-L-methionine</keyword>
<evidence type="ECO:0000256" key="1">
    <source>
        <dbReference type="ARBA" id="ARBA00005179"/>
    </source>
</evidence>
<gene>
    <name evidence="5" type="ORF">SCHPADRAFT_120106</name>
</gene>
<dbReference type="Proteomes" id="UP000053477">
    <property type="component" value="Unassembled WGS sequence"/>
</dbReference>
<name>A0A0H2S3F2_9AGAM</name>
<evidence type="ECO:0000256" key="2">
    <source>
        <dbReference type="ARBA" id="ARBA00022679"/>
    </source>
</evidence>
<dbReference type="InterPro" id="IPR051654">
    <property type="entry name" value="Meroterpenoid_MTases"/>
</dbReference>
<evidence type="ECO:0000256" key="4">
    <source>
        <dbReference type="ARBA" id="ARBA00038314"/>
    </source>
</evidence>
<evidence type="ECO:0000313" key="6">
    <source>
        <dbReference type="Proteomes" id="UP000053477"/>
    </source>
</evidence>
<keyword evidence="2" id="KW-0808">Transferase</keyword>
<dbReference type="GO" id="GO:0016740">
    <property type="term" value="F:transferase activity"/>
    <property type="evidence" value="ECO:0007669"/>
    <property type="project" value="UniProtKB-KW"/>
</dbReference>
<comment type="similarity">
    <text evidence="4">Belongs to the class I-like SAM-binding methyltransferase superfamily.</text>
</comment>
<reference evidence="5 6" key="1">
    <citation type="submission" date="2015-04" db="EMBL/GenBank/DDBJ databases">
        <title>Complete genome sequence of Schizopora paradoxa KUC8140, a cosmopolitan wood degrader in East Asia.</title>
        <authorList>
            <consortium name="DOE Joint Genome Institute"/>
            <person name="Min B."/>
            <person name="Park H."/>
            <person name="Jang Y."/>
            <person name="Kim J.-J."/>
            <person name="Kim K.H."/>
            <person name="Pangilinan J."/>
            <person name="Lipzen A."/>
            <person name="Riley R."/>
            <person name="Grigoriev I.V."/>
            <person name="Spatafora J.W."/>
            <person name="Choi I.-G."/>
        </authorList>
    </citation>
    <scope>NUCLEOTIDE SEQUENCE [LARGE SCALE GENOMIC DNA]</scope>
    <source>
        <strain evidence="5 6">KUC8140</strain>
    </source>
</reference>
<dbReference type="InParanoid" id="A0A0H2S3F2"/>
<accession>A0A0H2S3F2</accession>
<sequence>MSNEGRLEFSIPSTQQELDDFPFTLNEDEWAFFRKVIGAGDEELKARFEDVRRLAFSHYPYPCIRRYHFINLMMMQNPIYPVVLEEGRKGDAWFLDIGCCMGTDVRKLVLDGYPAANVAGCDLRSTFMDMGKNELFGDAGSCEITFFIADIFDLSPTPVTSIAEKADSLSRGNSLRDALRNSNPVDGDGLSFTQLRGRLTHVYVGAVFHLFDEPTQYSVALRVAALVKNAPGSVIFGRHQGKEEAGDLDDGVIGASTFRYGHSASTWKQMWVKVYEEIAGAEYAREHIHVRADFVDNQRGLTDKWLVWSVSHL</sequence>
<organism evidence="5 6">
    <name type="scientific">Schizopora paradoxa</name>
    <dbReference type="NCBI Taxonomy" id="27342"/>
    <lineage>
        <taxon>Eukaryota</taxon>
        <taxon>Fungi</taxon>
        <taxon>Dikarya</taxon>
        <taxon>Basidiomycota</taxon>
        <taxon>Agaricomycotina</taxon>
        <taxon>Agaricomycetes</taxon>
        <taxon>Hymenochaetales</taxon>
        <taxon>Schizoporaceae</taxon>
        <taxon>Schizopora</taxon>
    </lineage>
</organism>
<protein>
    <recommendedName>
        <fullName evidence="7">Methyltransferase domain-containing protein</fullName>
    </recommendedName>
</protein>
<dbReference type="InterPro" id="IPR029063">
    <property type="entry name" value="SAM-dependent_MTases_sf"/>
</dbReference>
<keyword evidence="6" id="KW-1185">Reference proteome</keyword>
<evidence type="ECO:0008006" key="7">
    <source>
        <dbReference type="Google" id="ProtNLM"/>
    </source>
</evidence>
<evidence type="ECO:0000256" key="3">
    <source>
        <dbReference type="ARBA" id="ARBA00022691"/>
    </source>
</evidence>